<sequence>MRKSLKGMLLLTSLGLILTSFGCAAPQRPEETRQGVERPDNPQRVRYNDQADRDMNRNRVGQAMRVADNVADSVARLDAVDSATVMVTDRTAYVGVMLENDYNGGMTSKIKDRISKRVRKVDPSINRVFVSANPDFVDQMGDYARDLRNGRPVSGLMQQFTDLVERTFPAAR</sequence>
<evidence type="ECO:0000313" key="3">
    <source>
        <dbReference type="EMBL" id="SMO49764.1"/>
    </source>
</evidence>
<evidence type="ECO:0000256" key="2">
    <source>
        <dbReference type="SAM" id="SignalP"/>
    </source>
</evidence>
<keyword evidence="3" id="KW-0449">Lipoprotein</keyword>
<dbReference type="Pfam" id="PF09580">
    <property type="entry name" value="Spore_YhcN_YlaJ"/>
    <property type="match status" value="1"/>
</dbReference>
<evidence type="ECO:0000256" key="1">
    <source>
        <dbReference type="SAM" id="MobiDB-lite"/>
    </source>
</evidence>
<keyword evidence="2" id="KW-0732">Signal</keyword>
<dbReference type="GO" id="GO:0030435">
    <property type="term" value="P:sporulation resulting in formation of a cellular spore"/>
    <property type="evidence" value="ECO:0007669"/>
    <property type="project" value="InterPro"/>
</dbReference>
<dbReference type="OrthoDB" id="1707228at2"/>
<evidence type="ECO:0000313" key="4">
    <source>
        <dbReference type="Proteomes" id="UP000315636"/>
    </source>
</evidence>
<dbReference type="InterPro" id="IPR019076">
    <property type="entry name" value="Spore_lipoprot_YhcN/YlaJ-like"/>
</dbReference>
<dbReference type="Proteomes" id="UP000315636">
    <property type="component" value="Unassembled WGS sequence"/>
</dbReference>
<dbReference type="RefSeq" id="WP_142504629.1">
    <property type="nucleotide sequence ID" value="NZ_FXTI01000002.1"/>
</dbReference>
<organism evidence="3 4">
    <name type="scientific">Melghirimyces algeriensis</name>
    <dbReference type="NCBI Taxonomy" id="910412"/>
    <lineage>
        <taxon>Bacteria</taxon>
        <taxon>Bacillati</taxon>
        <taxon>Bacillota</taxon>
        <taxon>Bacilli</taxon>
        <taxon>Bacillales</taxon>
        <taxon>Thermoactinomycetaceae</taxon>
        <taxon>Melghirimyces</taxon>
    </lineage>
</organism>
<reference evidence="3 4" key="1">
    <citation type="submission" date="2017-05" db="EMBL/GenBank/DDBJ databases">
        <authorList>
            <person name="Varghese N."/>
            <person name="Submissions S."/>
        </authorList>
    </citation>
    <scope>NUCLEOTIDE SEQUENCE [LARGE SCALE GENOMIC DNA]</scope>
    <source>
        <strain evidence="3 4">DSM 45474</strain>
    </source>
</reference>
<proteinExistence type="predicted"/>
<feature type="compositionally biased region" description="Basic and acidic residues" evidence="1">
    <location>
        <begin position="28"/>
        <end position="51"/>
    </location>
</feature>
<dbReference type="PROSITE" id="PS51257">
    <property type="entry name" value="PROKAR_LIPOPROTEIN"/>
    <property type="match status" value="1"/>
</dbReference>
<keyword evidence="4" id="KW-1185">Reference proteome</keyword>
<accession>A0A521BRH5</accession>
<dbReference type="EMBL" id="FXTI01000002">
    <property type="protein sequence ID" value="SMO49764.1"/>
    <property type="molecule type" value="Genomic_DNA"/>
</dbReference>
<dbReference type="NCBIfam" id="TIGR02898">
    <property type="entry name" value="spore_YhcN_YlaJ"/>
    <property type="match status" value="1"/>
</dbReference>
<dbReference type="AlphaFoldDB" id="A0A521BRH5"/>
<name>A0A521BRH5_9BACL</name>
<feature type="region of interest" description="Disordered" evidence="1">
    <location>
        <begin position="27"/>
        <end position="51"/>
    </location>
</feature>
<feature type="signal peptide" evidence="2">
    <location>
        <begin position="1"/>
        <end position="24"/>
    </location>
</feature>
<dbReference type="InterPro" id="IPR014247">
    <property type="entry name" value="Spore_lipoprot_YhcN/YlaJ"/>
</dbReference>
<gene>
    <name evidence="3" type="ORF">SAMN06264849_102346</name>
</gene>
<feature type="chain" id="PRO_5021829948" evidence="2">
    <location>
        <begin position="25"/>
        <end position="172"/>
    </location>
</feature>
<protein>
    <submittedName>
        <fullName evidence="3">Sporulation lipoprotein, YhcN/YlaJ family</fullName>
    </submittedName>
</protein>